<dbReference type="EMBL" id="LAZR01008738">
    <property type="protein sequence ID" value="KKM76837.1"/>
    <property type="molecule type" value="Genomic_DNA"/>
</dbReference>
<organism evidence="1">
    <name type="scientific">marine sediment metagenome</name>
    <dbReference type="NCBI Taxonomy" id="412755"/>
    <lineage>
        <taxon>unclassified sequences</taxon>
        <taxon>metagenomes</taxon>
        <taxon>ecological metagenomes</taxon>
    </lineage>
</organism>
<dbReference type="AlphaFoldDB" id="A0A0F9N607"/>
<accession>A0A0F9N607</accession>
<name>A0A0F9N607_9ZZZZ</name>
<protein>
    <submittedName>
        <fullName evidence="1">Uncharacterized protein</fullName>
    </submittedName>
</protein>
<gene>
    <name evidence="1" type="ORF">LCGC14_1376140</name>
</gene>
<sequence length="337" mass="34387">MSSNNVQNYHQQGGAVWVVGGRLDLNGSWFINGTQVTVTAAQLNAIDSVTTVANKTGGDLVKGTIVYLSGYDTTLGAPSVTEADADDPAKKATLVLTEAIANNASGTAESEAVITAVDTSAYSAVGSFVYESTTAGESTQTAPTDADDDRRVVGVVKVKDAAVGEIYYFPGRGGLEYAAVYLNNITPGTVKANGAVIADSNLNIGIAKVTALHIGASGSETEITSTAAELNLLDLTAQTETVDAGDVVSVLKRITFIDNTTSGAGSITLATPDASMVGQVKVIEMKIDNGDVTLSLTNVQGGTAATTCTWANAGEALILVAGEIKWNVVSEGGVVLS</sequence>
<proteinExistence type="predicted"/>
<evidence type="ECO:0000313" key="1">
    <source>
        <dbReference type="EMBL" id="KKM76837.1"/>
    </source>
</evidence>
<reference evidence="1" key="1">
    <citation type="journal article" date="2015" name="Nature">
        <title>Complex archaea that bridge the gap between prokaryotes and eukaryotes.</title>
        <authorList>
            <person name="Spang A."/>
            <person name="Saw J.H."/>
            <person name="Jorgensen S.L."/>
            <person name="Zaremba-Niedzwiedzka K."/>
            <person name="Martijn J."/>
            <person name="Lind A.E."/>
            <person name="van Eijk R."/>
            <person name="Schleper C."/>
            <person name="Guy L."/>
            <person name="Ettema T.J."/>
        </authorList>
    </citation>
    <scope>NUCLEOTIDE SEQUENCE</scope>
</reference>
<comment type="caution">
    <text evidence="1">The sequence shown here is derived from an EMBL/GenBank/DDBJ whole genome shotgun (WGS) entry which is preliminary data.</text>
</comment>